<feature type="compositionally biased region" description="Basic and acidic residues" evidence="1">
    <location>
        <begin position="331"/>
        <end position="345"/>
    </location>
</feature>
<name>A0AAV0FF65_9ASTE</name>
<dbReference type="PANTHER" id="PTHR48449:SF1">
    <property type="entry name" value="DUF1985 DOMAIN-CONTAINING PROTEIN"/>
    <property type="match status" value="1"/>
</dbReference>
<evidence type="ECO:0000313" key="4">
    <source>
        <dbReference type="Proteomes" id="UP001152523"/>
    </source>
</evidence>
<evidence type="ECO:0000256" key="1">
    <source>
        <dbReference type="SAM" id="MobiDB-lite"/>
    </source>
</evidence>
<dbReference type="Proteomes" id="UP001152523">
    <property type="component" value="Unassembled WGS sequence"/>
</dbReference>
<organism evidence="3 4">
    <name type="scientific">Cuscuta epithymum</name>
    <dbReference type="NCBI Taxonomy" id="186058"/>
    <lineage>
        <taxon>Eukaryota</taxon>
        <taxon>Viridiplantae</taxon>
        <taxon>Streptophyta</taxon>
        <taxon>Embryophyta</taxon>
        <taxon>Tracheophyta</taxon>
        <taxon>Spermatophyta</taxon>
        <taxon>Magnoliopsida</taxon>
        <taxon>eudicotyledons</taxon>
        <taxon>Gunneridae</taxon>
        <taxon>Pentapetalae</taxon>
        <taxon>asterids</taxon>
        <taxon>lamiids</taxon>
        <taxon>Solanales</taxon>
        <taxon>Convolvulaceae</taxon>
        <taxon>Cuscuteae</taxon>
        <taxon>Cuscuta</taxon>
        <taxon>Cuscuta subgen. Cuscuta</taxon>
    </lineage>
</organism>
<evidence type="ECO:0000259" key="2">
    <source>
        <dbReference type="Pfam" id="PF09331"/>
    </source>
</evidence>
<comment type="caution">
    <text evidence="3">The sequence shown here is derived from an EMBL/GenBank/DDBJ whole genome shotgun (WGS) entry which is preliminary data.</text>
</comment>
<gene>
    <name evidence="3" type="ORF">CEPIT_LOCUS33468</name>
</gene>
<feature type="non-terminal residue" evidence="3">
    <location>
        <position position="515"/>
    </location>
</feature>
<feature type="compositionally biased region" description="Basic and acidic residues" evidence="1">
    <location>
        <begin position="485"/>
        <end position="496"/>
    </location>
</feature>
<proteinExistence type="predicted"/>
<protein>
    <recommendedName>
        <fullName evidence="2">DUF1985 domain-containing protein</fullName>
    </recommendedName>
</protein>
<feature type="region of interest" description="Disordered" evidence="1">
    <location>
        <begin position="485"/>
        <end position="515"/>
    </location>
</feature>
<accession>A0AAV0FF65</accession>
<evidence type="ECO:0000313" key="3">
    <source>
        <dbReference type="EMBL" id="CAH9134120.1"/>
    </source>
</evidence>
<feature type="region of interest" description="Disordered" evidence="1">
    <location>
        <begin position="312"/>
        <end position="348"/>
    </location>
</feature>
<keyword evidence="4" id="KW-1185">Reference proteome</keyword>
<dbReference type="EMBL" id="CAMAPF010000980">
    <property type="protein sequence ID" value="CAH9134120.1"/>
    <property type="molecule type" value="Genomic_DNA"/>
</dbReference>
<dbReference type="PANTHER" id="PTHR48449">
    <property type="entry name" value="DUF1985 DOMAIN-CONTAINING PROTEIN"/>
    <property type="match status" value="1"/>
</dbReference>
<feature type="domain" description="DUF1985" evidence="2">
    <location>
        <begin position="72"/>
        <end position="199"/>
    </location>
</feature>
<reference evidence="3" key="1">
    <citation type="submission" date="2022-07" db="EMBL/GenBank/DDBJ databases">
        <authorList>
            <person name="Macas J."/>
            <person name="Novak P."/>
            <person name="Neumann P."/>
        </authorList>
    </citation>
    <scope>NUCLEOTIDE SEQUENCE</scope>
</reference>
<sequence>MTKKKLKLNCYSNVHTAIETIRKLLKEDQLEEFRKSIFGGWLGIGNLEWMNGQLLVLLVENHAKKVNKKTWKDRIYFNIGNRLVAFRKEQLALITGFKMGGEKPIIPTNVMGDIWRRFFNGRSNVTRADISRAFEEFDNIPVEKQPLDRVKLAILDLISNYIIGNQKTVKCPAIYINMVDNLDLVNQYPWGDEIWEDLLEKVPKWTENIKRATKDRFTFPGFVFALQIWAFESFPALRTTHVCQLEEERKDLFPRLLKWSAPKKTNVATLADVIFLNEEFEYQKMAPTEDELKNPLINALYANKVNKPLRTSRLTLKHGPAKQKRNVSVEGSKEENGNVHEKESEAAQIDCPNEEDTDLKEQIAKGPTAIGLKRLNSLIKRKKTAGNQSRDATIMRNIMAAVVLQSKKMQKFERRMKTIEDGIQEVLKGQKQQAEMLKASMLQSTGNAEGERSEEEIHVQIHEASGGIDKSILVSDIPSFDVHLDLTQKEKERTMENNEAGLGGEDDAEGLGSEE</sequence>
<dbReference type="AlphaFoldDB" id="A0AAV0FF65"/>
<dbReference type="Pfam" id="PF09331">
    <property type="entry name" value="DUF1985"/>
    <property type="match status" value="1"/>
</dbReference>
<feature type="compositionally biased region" description="Basic residues" evidence="1">
    <location>
        <begin position="315"/>
        <end position="325"/>
    </location>
</feature>
<dbReference type="InterPro" id="IPR015410">
    <property type="entry name" value="DUF1985"/>
</dbReference>
<feature type="compositionally biased region" description="Acidic residues" evidence="1">
    <location>
        <begin position="504"/>
        <end position="515"/>
    </location>
</feature>